<proteinExistence type="predicted"/>
<dbReference type="Proteomes" id="UP000784294">
    <property type="component" value="Unassembled WGS sequence"/>
</dbReference>
<feature type="compositionally biased region" description="Polar residues" evidence="1">
    <location>
        <begin position="30"/>
        <end position="42"/>
    </location>
</feature>
<gene>
    <name evidence="2" type="ORF">PXEA_LOCUS19277</name>
</gene>
<evidence type="ECO:0000256" key="1">
    <source>
        <dbReference type="SAM" id="MobiDB-lite"/>
    </source>
</evidence>
<feature type="region of interest" description="Disordered" evidence="1">
    <location>
        <begin position="21"/>
        <end position="42"/>
    </location>
</feature>
<keyword evidence="3" id="KW-1185">Reference proteome</keyword>
<name>A0A448X212_9PLAT</name>
<evidence type="ECO:0000313" key="3">
    <source>
        <dbReference type="Proteomes" id="UP000784294"/>
    </source>
</evidence>
<evidence type="ECO:0000313" key="2">
    <source>
        <dbReference type="EMBL" id="VEL25837.1"/>
    </source>
</evidence>
<comment type="caution">
    <text evidence="2">The sequence shown here is derived from an EMBL/GenBank/DDBJ whole genome shotgun (WGS) entry which is preliminary data.</text>
</comment>
<sequence>MPYYSPFHFSKCQLSISPVEDVPDLEKTGESGTSVDSNSNIQTSPLNWVEGLYLNSGSVWQDIKRDFAEVANVAKTEPKNVFEKTSATVCSHLSGVAAAANHLKSEKSIQASKSTTDVGSKG</sequence>
<dbReference type="AlphaFoldDB" id="A0A448X212"/>
<dbReference type="EMBL" id="CAAALY010076515">
    <property type="protein sequence ID" value="VEL25837.1"/>
    <property type="molecule type" value="Genomic_DNA"/>
</dbReference>
<organism evidence="2 3">
    <name type="scientific">Protopolystoma xenopodis</name>
    <dbReference type="NCBI Taxonomy" id="117903"/>
    <lineage>
        <taxon>Eukaryota</taxon>
        <taxon>Metazoa</taxon>
        <taxon>Spiralia</taxon>
        <taxon>Lophotrochozoa</taxon>
        <taxon>Platyhelminthes</taxon>
        <taxon>Monogenea</taxon>
        <taxon>Polyopisthocotylea</taxon>
        <taxon>Polystomatidea</taxon>
        <taxon>Polystomatidae</taxon>
        <taxon>Protopolystoma</taxon>
    </lineage>
</organism>
<reference evidence="2" key="1">
    <citation type="submission" date="2018-11" db="EMBL/GenBank/DDBJ databases">
        <authorList>
            <consortium name="Pathogen Informatics"/>
        </authorList>
    </citation>
    <scope>NUCLEOTIDE SEQUENCE</scope>
</reference>
<accession>A0A448X212</accession>
<protein>
    <submittedName>
        <fullName evidence="2">Uncharacterized protein</fullName>
    </submittedName>
</protein>